<keyword evidence="17" id="KW-1185">Reference proteome</keyword>
<dbReference type="InterPro" id="IPR040812">
    <property type="entry name" value="UPF1_1B_dom"/>
</dbReference>
<organism evidence="16 17">
    <name type="scientific">Perkinsus chesapeaki</name>
    <name type="common">Clam parasite</name>
    <name type="synonym">Perkinsus andrewsi</name>
    <dbReference type="NCBI Taxonomy" id="330153"/>
    <lineage>
        <taxon>Eukaryota</taxon>
        <taxon>Sar</taxon>
        <taxon>Alveolata</taxon>
        <taxon>Perkinsozoa</taxon>
        <taxon>Perkinsea</taxon>
        <taxon>Perkinsida</taxon>
        <taxon>Perkinsidae</taxon>
        <taxon>Perkinsus</taxon>
    </lineage>
</organism>
<proteinExistence type="inferred from homology"/>
<dbReference type="GO" id="GO:0003723">
    <property type="term" value="F:RNA binding"/>
    <property type="evidence" value="ECO:0007669"/>
    <property type="project" value="InterPro"/>
</dbReference>
<keyword evidence="4 12" id="KW-0479">Metal-binding</keyword>
<dbReference type="InterPro" id="IPR003593">
    <property type="entry name" value="AAA+_ATPase"/>
</dbReference>
<comment type="caution">
    <text evidence="16">The sequence shown here is derived from an EMBL/GenBank/DDBJ whole genome shotgun (WGS) entry which is preliminary data.</text>
</comment>
<comment type="subcellular location">
    <subcellularLocation>
        <location evidence="1">Cytoplasm</location>
    </subcellularLocation>
</comment>
<evidence type="ECO:0000256" key="6">
    <source>
        <dbReference type="ARBA" id="ARBA00022771"/>
    </source>
</evidence>
<dbReference type="OrthoDB" id="6513042at2759"/>
<evidence type="ECO:0000256" key="1">
    <source>
        <dbReference type="ARBA" id="ARBA00004496"/>
    </source>
</evidence>
<evidence type="ECO:0000256" key="9">
    <source>
        <dbReference type="ARBA" id="ARBA00022833"/>
    </source>
</evidence>
<dbReference type="GO" id="GO:0005524">
    <property type="term" value="F:ATP binding"/>
    <property type="evidence" value="ECO:0007669"/>
    <property type="project" value="UniProtKB-KW"/>
</dbReference>
<evidence type="ECO:0000256" key="8">
    <source>
        <dbReference type="ARBA" id="ARBA00022806"/>
    </source>
</evidence>
<dbReference type="GO" id="GO:0003677">
    <property type="term" value="F:DNA binding"/>
    <property type="evidence" value="ECO:0007669"/>
    <property type="project" value="InterPro"/>
</dbReference>
<dbReference type="GO" id="GO:0016787">
    <property type="term" value="F:hydrolase activity"/>
    <property type="evidence" value="ECO:0007669"/>
    <property type="project" value="UniProtKB-KW"/>
</dbReference>
<evidence type="ECO:0000256" key="11">
    <source>
        <dbReference type="ARBA" id="ARBA00048432"/>
    </source>
</evidence>
<dbReference type="InterPro" id="IPR018999">
    <property type="entry name" value="UPF1_CH/ZBD"/>
</dbReference>
<comment type="caution">
    <text evidence="12">Lacks conserved residue(s) required for the propagation of feature annotation.</text>
</comment>
<dbReference type="Pfam" id="PF09416">
    <property type="entry name" value="UPF1_Zn_bind"/>
    <property type="match status" value="1"/>
</dbReference>
<dbReference type="Pfam" id="PF18141">
    <property type="entry name" value="UPF1_1B_dom"/>
    <property type="match status" value="1"/>
</dbReference>
<dbReference type="GO" id="GO:0003724">
    <property type="term" value="F:RNA helicase activity"/>
    <property type="evidence" value="ECO:0007669"/>
    <property type="project" value="InterPro"/>
</dbReference>
<keyword evidence="6 12" id="KW-0863">Zinc-finger</keyword>
<keyword evidence="7" id="KW-0378">Hydrolase</keyword>
<dbReference type="PANTHER" id="PTHR10887:SF364">
    <property type="entry name" value="REGULATOR OF NONSENSE TRANSCRIPTS 1"/>
    <property type="match status" value="1"/>
</dbReference>
<sequence length="1024" mass="113326">MTSNTSDFFTQHGESQFSQGIEDLMFGTSTVGGSNTMQRPTAGGVAGVGVGNNNSTMTDFLDITTNKGKTQEVELTLDQNAFGGEKTKHRMWADDSDSDDDDIDHGIDDGGQAYTGASLLECYVCGNTNVFVLGFIPSKTDSVVVLICREPCLGSNTLKDDEWDVSMWQPLIEERAFLPWLVKIPTPEEEVKYTRPITNSQINRLEDLWREGKDSATVLDLAKPGAAAAEDDIPVVRNTYPDAFVYQNTFGPLVEMEAVYDKEVKESQAKHDIKLRWDLTMGNRRCAYFPIFTREETAGAKLVPGDEIRLKLADWGTNNEGWIGVGHVTKLMQSSEEVCVELRPQYSHQKGPWDVSSGYTVEFVWKATSFDRMQHALKAFAVDDTSVSGVIYHMLLGQAIETNTTIRIHNPPKNWTAPNLPQLNHSQIHAVQKALEQPLTLIQGPPGTGKTVTSASIIYHLARQNQGQVLVTAPSNIAVDQLAEKIHLTGLKVVRILAKSRECLYSPVEFLSLHTQIRNMRTPQAKEFKKLFDLKDEVGELTSSDEKRFRILRSQVERELLENADVICTTCAGAGDPRLGKLRFKMVLVDEATQACEPEALIPICNGAKQVILVGDHKQLGPVVMCKKAAKAGFKQSLFERLIALGVRPIRLEVQYRMHPSLAEFPSQTFYDGCLQNGITMEDRQVSGVKFPWPREEMPMFFYNSTGQEEISASGTSYLNRSEAINIEKILTYFLRAGLKGSQIGVVTPYEGQRAYIQQVLQRQTTLSAKLYETIEIASVDAFQGREKDFIVLSCVRSNQRAGLGFLNDPRRLNVALTRARYGLVICGNAQVLARATTVGHQGRGSMPSVWNGLLSYMKKYDLIVEGPLSALRQSHIQIDEPVVPVAPYRGGPTGGNSGRNQSARSFARDATLTQDEPPLFDNDYYRGIPQNVPAPEAAMRAPNQYFQNDLTTTTAASGGPRDRAPRSDRRRRVGGSSSASGYSESQMSQDAFATPTQGASYAPSSTMTLSTQQSQMSQQTDAW</sequence>
<keyword evidence="5" id="KW-0547">Nucleotide-binding</keyword>
<keyword evidence="3" id="KW-0963">Cytoplasm</keyword>
<dbReference type="CDD" id="cd21407">
    <property type="entry name" value="1B_UPF1-like"/>
    <property type="match status" value="1"/>
</dbReference>
<accession>A0A7J6MLX6</accession>
<feature type="region of interest" description="Disordered" evidence="13">
    <location>
        <begin position="952"/>
        <end position="1024"/>
    </location>
</feature>
<comment type="similarity">
    <text evidence="2">Belongs to the DNA2/NAM7 helicase family.</text>
</comment>
<dbReference type="SMART" id="SM00382">
    <property type="entry name" value="AAA"/>
    <property type="match status" value="1"/>
</dbReference>
<dbReference type="Gene3D" id="2.40.30.230">
    <property type="match status" value="1"/>
</dbReference>
<dbReference type="Gene3D" id="6.10.140.1240">
    <property type="match status" value="1"/>
</dbReference>
<dbReference type="FunFam" id="3.40.50.300:FF:000097">
    <property type="entry name" value="Regulator of nonsense transcripts 1"/>
    <property type="match status" value="1"/>
</dbReference>
<dbReference type="GO" id="GO:0003678">
    <property type="term" value="F:DNA helicase activity"/>
    <property type="evidence" value="ECO:0007669"/>
    <property type="project" value="UniProtKB-EC"/>
</dbReference>
<dbReference type="AlphaFoldDB" id="A0A7J6MLX6"/>
<evidence type="ECO:0000259" key="15">
    <source>
        <dbReference type="PROSITE" id="PS51997"/>
    </source>
</evidence>
<dbReference type="SUPFAM" id="SSF52540">
    <property type="entry name" value="P-loop containing nucleoside triphosphate hydrolases"/>
    <property type="match status" value="1"/>
</dbReference>
<dbReference type="Pfam" id="PF04851">
    <property type="entry name" value="ResIII"/>
    <property type="match status" value="1"/>
</dbReference>
<dbReference type="CDD" id="cd18808">
    <property type="entry name" value="SF1_C_Upf1"/>
    <property type="match status" value="1"/>
</dbReference>
<name>A0A7J6MLX6_PERCH</name>
<evidence type="ECO:0000256" key="2">
    <source>
        <dbReference type="ARBA" id="ARBA00007913"/>
    </source>
</evidence>
<evidence type="ECO:0000256" key="3">
    <source>
        <dbReference type="ARBA" id="ARBA00022490"/>
    </source>
</evidence>
<dbReference type="InterPro" id="IPR027417">
    <property type="entry name" value="P-loop_NTPase"/>
</dbReference>
<dbReference type="GO" id="GO:0005737">
    <property type="term" value="C:cytoplasm"/>
    <property type="evidence" value="ECO:0007669"/>
    <property type="project" value="UniProtKB-SubCell"/>
</dbReference>
<dbReference type="CDD" id="cd18039">
    <property type="entry name" value="DEXXQc_UPF1"/>
    <property type="match status" value="1"/>
</dbReference>
<dbReference type="InterPro" id="IPR041677">
    <property type="entry name" value="DNA2/NAM7_AAA_11"/>
</dbReference>
<dbReference type="CDD" id="cd21400">
    <property type="entry name" value="ZBD_UPF1-like"/>
    <property type="match status" value="1"/>
</dbReference>
<evidence type="ECO:0000259" key="14">
    <source>
        <dbReference type="PROSITE" id="PS51192"/>
    </source>
</evidence>
<evidence type="ECO:0000313" key="16">
    <source>
        <dbReference type="EMBL" id="KAF4672347.1"/>
    </source>
</evidence>
<comment type="catalytic activity">
    <reaction evidence="11">
        <text>ATP + H2O = ADP + phosphate + H(+)</text>
        <dbReference type="Rhea" id="RHEA:13065"/>
        <dbReference type="ChEBI" id="CHEBI:15377"/>
        <dbReference type="ChEBI" id="CHEBI:15378"/>
        <dbReference type="ChEBI" id="CHEBI:30616"/>
        <dbReference type="ChEBI" id="CHEBI:43474"/>
        <dbReference type="ChEBI" id="CHEBI:456216"/>
        <dbReference type="EC" id="3.6.4.12"/>
    </reaction>
    <physiologicalReaction direction="left-to-right" evidence="11">
        <dbReference type="Rhea" id="RHEA:13066"/>
    </physiologicalReaction>
</comment>
<evidence type="ECO:0000256" key="13">
    <source>
        <dbReference type="SAM" id="MobiDB-lite"/>
    </source>
</evidence>
<feature type="domain" description="Upf1" evidence="15">
    <location>
        <begin position="37"/>
        <end position="212"/>
    </location>
</feature>
<evidence type="ECO:0000256" key="12">
    <source>
        <dbReference type="PROSITE-ProRule" id="PRU01341"/>
    </source>
</evidence>
<dbReference type="PROSITE" id="PS51997">
    <property type="entry name" value="UPF1_CH_RICH"/>
    <property type="match status" value="1"/>
</dbReference>
<feature type="region of interest" description="C4" evidence="12">
    <location>
        <begin position="122"/>
        <end position="152"/>
    </location>
</feature>
<evidence type="ECO:0000256" key="7">
    <source>
        <dbReference type="ARBA" id="ARBA00022801"/>
    </source>
</evidence>
<feature type="compositionally biased region" description="Polar residues" evidence="13">
    <location>
        <begin position="983"/>
        <end position="1004"/>
    </location>
</feature>
<keyword evidence="10" id="KW-0067">ATP-binding</keyword>
<dbReference type="PROSITE" id="PS51192">
    <property type="entry name" value="HELICASE_ATP_BIND_1"/>
    <property type="match status" value="1"/>
</dbReference>
<dbReference type="Pfam" id="PF13087">
    <property type="entry name" value="AAA_12"/>
    <property type="match status" value="1"/>
</dbReference>
<keyword evidence="9 12" id="KW-0862">Zinc</keyword>
<keyword evidence="8 16" id="KW-0347">Helicase</keyword>
<dbReference type="Pfam" id="PF13086">
    <property type="entry name" value="AAA_11"/>
    <property type="match status" value="1"/>
</dbReference>
<evidence type="ECO:0000256" key="4">
    <source>
        <dbReference type="ARBA" id="ARBA00022723"/>
    </source>
</evidence>
<dbReference type="InterPro" id="IPR045055">
    <property type="entry name" value="DNA2/NAM7-like"/>
</dbReference>
<dbReference type="Gene3D" id="3.40.50.300">
    <property type="entry name" value="P-loop containing nucleotide triphosphate hydrolases"/>
    <property type="match status" value="2"/>
</dbReference>
<protein>
    <submittedName>
        <fullName evidence="16">ATP-dependent helicase NAM7</fullName>
    </submittedName>
</protein>
<evidence type="ECO:0000256" key="10">
    <source>
        <dbReference type="ARBA" id="ARBA00022840"/>
    </source>
</evidence>
<dbReference type="InterPro" id="IPR006935">
    <property type="entry name" value="Helicase/UvrB_N"/>
</dbReference>
<feature type="domain" description="Helicase ATP-binding" evidence="14">
    <location>
        <begin position="431"/>
        <end position="570"/>
    </location>
</feature>
<dbReference type="SMART" id="SM00487">
    <property type="entry name" value="DEXDc"/>
    <property type="match status" value="1"/>
</dbReference>
<feature type="compositionally biased region" description="Low complexity" evidence="13">
    <location>
        <begin position="1005"/>
        <end position="1024"/>
    </location>
</feature>
<reference evidence="16 17" key="1">
    <citation type="submission" date="2020-04" db="EMBL/GenBank/DDBJ databases">
        <title>Perkinsus chesapeaki whole genome sequence.</title>
        <authorList>
            <person name="Bogema D.R."/>
        </authorList>
    </citation>
    <scope>NUCLEOTIDE SEQUENCE [LARGE SCALE GENOMIC DNA]</scope>
    <source>
        <strain evidence="16">ATCC PRA-425</strain>
    </source>
</reference>
<dbReference type="PANTHER" id="PTHR10887">
    <property type="entry name" value="DNA2/NAM7 HELICASE FAMILY"/>
    <property type="match status" value="1"/>
</dbReference>
<dbReference type="GO" id="GO:0000184">
    <property type="term" value="P:nuclear-transcribed mRNA catabolic process, nonsense-mediated decay"/>
    <property type="evidence" value="ECO:0007669"/>
    <property type="project" value="InterPro"/>
</dbReference>
<gene>
    <name evidence="16" type="primary">UPF1</name>
    <name evidence="16" type="ORF">FOL47_000655</name>
</gene>
<dbReference type="InterPro" id="IPR041679">
    <property type="entry name" value="DNA2/NAM7-like_C"/>
</dbReference>
<evidence type="ECO:0000256" key="5">
    <source>
        <dbReference type="ARBA" id="ARBA00022741"/>
    </source>
</evidence>
<evidence type="ECO:0000313" key="17">
    <source>
        <dbReference type="Proteomes" id="UP000591131"/>
    </source>
</evidence>
<dbReference type="EMBL" id="JAAPAO010000112">
    <property type="protein sequence ID" value="KAF4672347.1"/>
    <property type="molecule type" value="Genomic_DNA"/>
</dbReference>
<dbReference type="InterPro" id="IPR014001">
    <property type="entry name" value="Helicase_ATP-bd"/>
</dbReference>
<dbReference type="InterPro" id="IPR047187">
    <property type="entry name" value="SF1_C_Upf1"/>
</dbReference>
<dbReference type="Proteomes" id="UP000591131">
    <property type="component" value="Unassembled WGS sequence"/>
</dbReference>
<dbReference type="GO" id="GO:0008270">
    <property type="term" value="F:zinc ion binding"/>
    <property type="evidence" value="ECO:0007669"/>
    <property type="project" value="UniProtKB-UniRule"/>
</dbReference>